<accession>A0A061H3S6</accession>
<gene>
    <name evidence="4" type="ORF">PFL1_06908</name>
</gene>
<feature type="compositionally biased region" description="Low complexity" evidence="3">
    <location>
        <begin position="134"/>
        <end position="144"/>
    </location>
</feature>
<name>A0A061H3S6_9BASI</name>
<evidence type="ECO:0000256" key="2">
    <source>
        <dbReference type="ARBA" id="ARBA00022694"/>
    </source>
</evidence>
<dbReference type="EMBL" id="KE361644">
    <property type="protein sequence ID" value="EPQ26530.1"/>
    <property type="molecule type" value="Genomic_DNA"/>
</dbReference>
<dbReference type="KEGG" id="pfp:PFL1_06908"/>
<evidence type="ECO:0000256" key="1">
    <source>
        <dbReference type="ARBA" id="ARBA00010800"/>
    </source>
</evidence>
<dbReference type="GO" id="GO:0005730">
    <property type="term" value="C:nucleolus"/>
    <property type="evidence" value="ECO:0007669"/>
    <property type="project" value="TreeGrafter"/>
</dbReference>
<proteinExistence type="inferred from homology"/>
<dbReference type="HOGENOM" id="CLU_086710_3_0_1"/>
<dbReference type="PANTHER" id="PTHR15441">
    <property type="entry name" value="RIBONUCLEASE P PROTEIN SUBUNIT P14"/>
    <property type="match status" value="1"/>
</dbReference>
<feature type="region of interest" description="Disordered" evidence="3">
    <location>
        <begin position="132"/>
        <end position="159"/>
    </location>
</feature>
<dbReference type="InterPro" id="IPR002759">
    <property type="entry name" value="Pop5/Rpp14/Rnp2-like"/>
</dbReference>
<dbReference type="OrthoDB" id="2553842at2759"/>
<dbReference type="AlphaFoldDB" id="A0A061H3S6"/>
<evidence type="ECO:0000256" key="3">
    <source>
        <dbReference type="SAM" id="MobiDB-lite"/>
    </source>
</evidence>
<dbReference type="Gene3D" id="3.30.70.3250">
    <property type="entry name" value="Ribonuclease P, Pop5 subunit"/>
    <property type="match status" value="1"/>
</dbReference>
<dbReference type="SUPFAM" id="SSF160350">
    <property type="entry name" value="Rnp2-like"/>
    <property type="match status" value="1"/>
</dbReference>
<dbReference type="GeneID" id="19320975"/>
<dbReference type="Pfam" id="PF01900">
    <property type="entry name" value="RNase_P_Rpp14"/>
    <property type="match status" value="1"/>
</dbReference>
<comment type="similarity">
    <text evidence="1">Belongs to the eukaryotic/archaeal RNase P protein component 2 family.</text>
</comment>
<dbReference type="RefSeq" id="XP_007881700.1">
    <property type="nucleotide sequence ID" value="XM_007883509.1"/>
</dbReference>
<sequence length="172" mass="17718">MVRFKNRWLLLSLDTRSSTASAAAAHPSLTPQSVTKLLRASLSTNFGDAASGALGGSLVCKYYSTHTGTAIVRCAREGAKVVWAAATLVSSTHPDGGPGGTPLRVRVTHLGGTIKKLQKRAMELDKIRILQLKGQRSSSKSNSASGGGGGGGDNDQTTKLLEASAKAISAVS</sequence>
<dbReference type="PANTHER" id="PTHR15441:SF2">
    <property type="entry name" value="RIBONUCLEASE P_MRP PROTEIN SUBUNIT POP5"/>
    <property type="match status" value="1"/>
</dbReference>
<dbReference type="GO" id="GO:0033204">
    <property type="term" value="F:ribonuclease P RNA binding"/>
    <property type="evidence" value="ECO:0007669"/>
    <property type="project" value="TreeGrafter"/>
</dbReference>
<evidence type="ECO:0000313" key="4">
    <source>
        <dbReference type="EMBL" id="EPQ26530.1"/>
    </source>
</evidence>
<dbReference type="Proteomes" id="UP000053664">
    <property type="component" value="Unassembled WGS sequence"/>
</dbReference>
<organism evidence="4 5">
    <name type="scientific">Pseudozyma flocculosa PF-1</name>
    <dbReference type="NCBI Taxonomy" id="1277687"/>
    <lineage>
        <taxon>Eukaryota</taxon>
        <taxon>Fungi</taxon>
        <taxon>Dikarya</taxon>
        <taxon>Basidiomycota</taxon>
        <taxon>Ustilaginomycotina</taxon>
        <taxon>Ustilaginomycetes</taxon>
        <taxon>Ustilaginales</taxon>
        <taxon>Ustilaginaceae</taxon>
        <taxon>Pseudozyma</taxon>
    </lineage>
</organism>
<reference evidence="4 5" key="1">
    <citation type="journal article" date="2013" name="Plant Cell">
        <title>The transition from a phytopathogenic smut ancestor to an anamorphic biocontrol agent deciphered by comparative whole-genome analysis.</title>
        <authorList>
            <person name="Lefebvre F."/>
            <person name="Joly D.L."/>
            <person name="Labbe C."/>
            <person name="Teichmann B."/>
            <person name="Linning R."/>
            <person name="Belzile F."/>
            <person name="Bakkeren G."/>
            <person name="Belanger R.R."/>
        </authorList>
    </citation>
    <scope>NUCLEOTIDE SEQUENCE [LARGE SCALE GENOMIC DNA]</scope>
    <source>
        <strain evidence="4 5">PF-1</strain>
    </source>
</reference>
<dbReference type="GO" id="GO:0030681">
    <property type="term" value="C:multimeric ribonuclease P complex"/>
    <property type="evidence" value="ECO:0007669"/>
    <property type="project" value="TreeGrafter"/>
</dbReference>
<keyword evidence="2" id="KW-0819">tRNA processing</keyword>
<protein>
    <submittedName>
        <fullName evidence="4">Uncharacterized protein</fullName>
    </submittedName>
</protein>
<evidence type="ECO:0000313" key="5">
    <source>
        <dbReference type="Proteomes" id="UP000053664"/>
    </source>
</evidence>
<dbReference type="InterPro" id="IPR038085">
    <property type="entry name" value="Rnp2-like_sf"/>
</dbReference>
<dbReference type="eggNOG" id="KOG4639">
    <property type="taxonomic scope" value="Eukaryota"/>
</dbReference>
<dbReference type="GO" id="GO:0001682">
    <property type="term" value="P:tRNA 5'-leader removal"/>
    <property type="evidence" value="ECO:0007669"/>
    <property type="project" value="InterPro"/>
</dbReference>
<dbReference type="GO" id="GO:0000172">
    <property type="term" value="C:ribonuclease MRP complex"/>
    <property type="evidence" value="ECO:0007669"/>
    <property type="project" value="TreeGrafter"/>
</dbReference>